<dbReference type="Pfam" id="PF02771">
    <property type="entry name" value="Acyl-CoA_dh_N"/>
    <property type="match status" value="1"/>
</dbReference>
<dbReference type="Gene3D" id="1.20.140.10">
    <property type="entry name" value="Butyryl-CoA Dehydrogenase, subunit A, domain 3"/>
    <property type="match status" value="1"/>
</dbReference>
<keyword evidence="9" id="KW-1185">Reference proteome</keyword>
<dbReference type="InterPro" id="IPR046373">
    <property type="entry name" value="Acyl-CoA_Oxase/DH_mid-dom_sf"/>
</dbReference>
<dbReference type="Gene3D" id="1.10.540.10">
    <property type="entry name" value="Acyl-CoA dehydrogenase/oxidase, N-terminal domain"/>
    <property type="match status" value="1"/>
</dbReference>
<evidence type="ECO:0000313" key="8">
    <source>
        <dbReference type="EMBL" id="WUV47574.1"/>
    </source>
</evidence>
<dbReference type="PANTHER" id="PTHR43884">
    <property type="entry name" value="ACYL-COA DEHYDROGENASE"/>
    <property type="match status" value="1"/>
</dbReference>
<protein>
    <submittedName>
        <fullName evidence="8">Acyl-CoA/acyl-ACP dehydrogenase</fullName>
    </submittedName>
</protein>
<name>A0ABZ1YWH2_9NOCA</name>
<dbReference type="SUPFAM" id="SSF47203">
    <property type="entry name" value="Acyl-CoA dehydrogenase C-terminal domain-like"/>
    <property type="match status" value="1"/>
</dbReference>
<proteinExistence type="inferred from homology"/>
<keyword evidence="5" id="KW-0560">Oxidoreductase</keyword>
<dbReference type="InterPro" id="IPR037069">
    <property type="entry name" value="AcylCoA_DH/ox_N_sf"/>
</dbReference>
<evidence type="ECO:0000256" key="5">
    <source>
        <dbReference type="ARBA" id="ARBA00023002"/>
    </source>
</evidence>
<dbReference type="InterPro" id="IPR036250">
    <property type="entry name" value="AcylCo_DH-like_C"/>
</dbReference>
<evidence type="ECO:0000313" key="9">
    <source>
        <dbReference type="Proteomes" id="UP001432062"/>
    </source>
</evidence>
<dbReference type="EMBL" id="CP109441">
    <property type="protein sequence ID" value="WUV47574.1"/>
    <property type="molecule type" value="Genomic_DNA"/>
</dbReference>
<evidence type="ECO:0000259" key="7">
    <source>
        <dbReference type="Pfam" id="PF02771"/>
    </source>
</evidence>
<accession>A0ABZ1YWH2</accession>
<organism evidence="8 9">
    <name type="scientific">Nocardia vinacea</name>
    <dbReference type="NCBI Taxonomy" id="96468"/>
    <lineage>
        <taxon>Bacteria</taxon>
        <taxon>Bacillati</taxon>
        <taxon>Actinomycetota</taxon>
        <taxon>Actinomycetes</taxon>
        <taxon>Mycobacteriales</taxon>
        <taxon>Nocardiaceae</taxon>
        <taxon>Nocardia</taxon>
    </lineage>
</organism>
<sequence length="381" mass="39731">MKAGTVCTEPDFTEIHDELRAVTRDVLATVGPGERIDSRVLAAQGWLGLEVPEEFDGAGATYAEVAIVLEELGRAVVSSGYLGAALAAGVCGLLAPAPARDALLSVMAAGTAMATVAFTANPDDCDATPPFRIDRGAGGQTICGCAEFVPDAVGADRLLLLAADPDGVPVIVAVAADTTGLVCSGRAMLDETRSFGTVTVDAIAVPDDAVWHFDGDPSTAIRRLHDRAAVAIACDSLGLSEAMLAATVAYVRTRTQFGRPIGSFQAVKHACADMLVQITVARQLVDAAVRQLAAADQSQLDTAAVRQNDPVGLDVTTAAAMAKSYTCTAAVEITGKAMQLHGGYGYTWESGIHRYLKRATFNRALFGSPAALRRHIAARYR</sequence>
<dbReference type="PANTHER" id="PTHR43884:SF20">
    <property type="entry name" value="ACYL-COA DEHYDROGENASE FADE28"/>
    <property type="match status" value="1"/>
</dbReference>
<keyword evidence="4" id="KW-0274">FAD</keyword>
<comment type="similarity">
    <text evidence="2">Belongs to the acyl-CoA dehydrogenase family.</text>
</comment>
<keyword evidence="3" id="KW-0285">Flavoprotein</keyword>
<evidence type="ECO:0000256" key="1">
    <source>
        <dbReference type="ARBA" id="ARBA00001974"/>
    </source>
</evidence>
<dbReference type="SUPFAM" id="SSF56645">
    <property type="entry name" value="Acyl-CoA dehydrogenase NM domain-like"/>
    <property type="match status" value="1"/>
</dbReference>
<dbReference type="InterPro" id="IPR009100">
    <property type="entry name" value="AcylCoA_DH/oxidase_NM_dom_sf"/>
</dbReference>
<dbReference type="Pfam" id="PF00441">
    <property type="entry name" value="Acyl-CoA_dh_1"/>
    <property type="match status" value="1"/>
</dbReference>
<dbReference type="InterPro" id="IPR013786">
    <property type="entry name" value="AcylCoA_DH/ox_N"/>
</dbReference>
<evidence type="ECO:0000256" key="4">
    <source>
        <dbReference type="ARBA" id="ARBA00022827"/>
    </source>
</evidence>
<dbReference type="Gene3D" id="2.40.110.10">
    <property type="entry name" value="Butyryl-CoA Dehydrogenase, subunit A, domain 2"/>
    <property type="match status" value="1"/>
</dbReference>
<evidence type="ECO:0000256" key="2">
    <source>
        <dbReference type="ARBA" id="ARBA00009347"/>
    </source>
</evidence>
<reference evidence="8" key="1">
    <citation type="submission" date="2022-10" db="EMBL/GenBank/DDBJ databases">
        <title>The complete genomes of actinobacterial strains from the NBC collection.</title>
        <authorList>
            <person name="Joergensen T.S."/>
            <person name="Alvarez Arevalo M."/>
            <person name="Sterndorff E.B."/>
            <person name="Faurdal D."/>
            <person name="Vuksanovic O."/>
            <person name="Mourched A.-S."/>
            <person name="Charusanti P."/>
            <person name="Shaw S."/>
            <person name="Blin K."/>
            <person name="Weber T."/>
        </authorList>
    </citation>
    <scope>NUCLEOTIDE SEQUENCE</scope>
    <source>
        <strain evidence="8">NBC_01482</strain>
    </source>
</reference>
<evidence type="ECO:0000256" key="3">
    <source>
        <dbReference type="ARBA" id="ARBA00022630"/>
    </source>
</evidence>
<evidence type="ECO:0000259" key="6">
    <source>
        <dbReference type="Pfam" id="PF00441"/>
    </source>
</evidence>
<feature type="domain" description="Acyl-CoA dehydrogenase/oxidase C-terminal" evidence="6">
    <location>
        <begin position="228"/>
        <end position="379"/>
    </location>
</feature>
<feature type="domain" description="Acyl-CoA dehydrogenase/oxidase N-terminal" evidence="7">
    <location>
        <begin position="39"/>
        <end position="84"/>
    </location>
</feature>
<comment type="cofactor">
    <cofactor evidence="1">
        <name>FAD</name>
        <dbReference type="ChEBI" id="CHEBI:57692"/>
    </cofactor>
</comment>
<dbReference type="Proteomes" id="UP001432062">
    <property type="component" value="Chromosome"/>
</dbReference>
<gene>
    <name evidence="8" type="ORF">OG563_04860</name>
</gene>
<dbReference type="RefSeq" id="WP_329411650.1">
    <property type="nucleotide sequence ID" value="NZ_CP109441.1"/>
</dbReference>
<dbReference type="InterPro" id="IPR009075">
    <property type="entry name" value="AcylCo_DH/oxidase_C"/>
</dbReference>